<dbReference type="InterPro" id="IPR024163">
    <property type="entry name" value="Aerotolerance_reg_N"/>
</dbReference>
<dbReference type="Proteomes" id="UP001143545">
    <property type="component" value="Unassembled WGS sequence"/>
</dbReference>
<dbReference type="Pfam" id="PF07584">
    <property type="entry name" value="BatA"/>
    <property type="match status" value="1"/>
</dbReference>
<dbReference type="PANTHER" id="PTHR37464">
    <property type="entry name" value="BLL2463 PROTEIN"/>
    <property type="match status" value="1"/>
</dbReference>
<keyword evidence="1" id="KW-0472">Membrane</keyword>
<evidence type="ECO:0000313" key="4">
    <source>
        <dbReference type="Proteomes" id="UP001143545"/>
    </source>
</evidence>
<feature type="transmembrane region" description="Helical" evidence="1">
    <location>
        <begin position="6"/>
        <end position="24"/>
    </location>
</feature>
<feature type="transmembrane region" description="Helical" evidence="1">
    <location>
        <begin position="619"/>
        <end position="641"/>
    </location>
</feature>
<keyword evidence="1" id="KW-0812">Transmembrane</keyword>
<keyword evidence="1" id="KW-1133">Transmembrane helix</keyword>
<dbReference type="RefSeq" id="WP_281752894.1">
    <property type="nucleotide sequence ID" value="NZ_BRVP01000005.1"/>
</dbReference>
<evidence type="ECO:0000313" key="3">
    <source>
        <dbReference type="EMBL" id="GLB51891.1"/>
    </source>
</evidence>
<proteinExistence type="predicted"/>
<protein>
    <submittedName>
        <fullName evidence="3">Membrane protein</fullName>
    </submittedName>
</protein>
<evidence type="ECO:0000256" key="1">
    <source>
        <dbReference type="SAM" id="Phobius"/>
    </source>
</evidence>
<dbReference type="AlphaFoldDB" id="A0A9W6EUL8"/>
<accession>A0A9W6EUL8</accession>
<feature type="transmembrane region" description="Helical" evidence="1">
    <location>
        <begin position="56"/>
        <end position="74"/>
    </location>
</feature>
<dbReference type="InterPro" id="IPR029062">
    <property type="entry name" value="Class_I_gatase-like"/>
</dbReference>
<dbReference type="NCBIfam" id="TIGR02226">
    <property type="entry name" value="two_anch"/>
    <property type="match status" value="1"/>
</dbReference>
<comment type="caution">
    <text evidence="3">The sequence shown here is derived from an EMBL/GenBank/DDBJ whole genome shotgun (WGS) entry which is preliminary data.</text>
</comment>
<dbReference type="SUPFAM" id="SSF52317">
    <property type="entry name" value="Class I glutamine amidotransferase-like"/>
    <property type="match status" value="1"/>
</dbReference>
<keyword evidence="4" id="KW-1185">Reference proteome</keyword>
<name>A0A9W6EUL8_9FLAO</name>
<reference evidence="3" key="1">
    <citation type="submission" date="2022-07" db="EMBL/GenBank/DDBJ databases">
        <title>Taxonomy of Novel Oxalotrophic and Methylotrophic Bacteria.</title>
        <authorList>
            <person name="Sahin N."/>
            <person name="Tani A."/>
        </authorList>
    </citation>
    <scope>NUCLEOTIDE SEQUENCE</scope>
    <source>
        <strain evidence="3">AM327</strain>
    </source>
</reference>
<dbReference type="PANTHER" id="PTHR37464:SF1">
    <property type="entry name" value="BLL2463 PROTEIN"/>
    <property type="match status" value="1"/>
</dbReference>
<organism evidence="3 4">
    <name type="scientific">Neptunitalea chrysea</name>
    <dbReference type="NCBI Taxonomy" id="1647581"/>
    <lineage>
        <taxon>Bacteria</taxon>
        <taxon>Pseudomonadati</taxon>
        <taxon>Bacteroidota</taxon>
        <taxon>Flavobacteriia</taxon>
        <taxon>Flavobacteriales</taxon>
        <taxon>Flavobacteriaceae</taxon>
        <taxon>Neptunitalea</taxon>
    </lineage>
</organism>
<dbReference type="EMBL" id="BRVP01000005">
    <property type="protein sequence ID" value="GLB51891.1"/>
    <property type="molecule type" value="Genomic_DNA"/>
</dbReference>
<dbReference type="InterPro" id="IPR011933">
    <property type="entry name" value="Double_TM_dom"/>
</dbReference>
<evidence type="ECO:0000259" key="2">
    <source>
        <dbReference type="Pfam" id="PF07584"/>
    </source>
</evidence>
<feature type="domain" description="Aerotolerance regulator N-terminal" evidence="2">
    <location>
        <begin position="1"/>
        <end position="76"/>
    </location>
</feature>
<gene>
    <name evidence="3" type="ORF">NBRC110019_09300</name>
</gene>
<sequence>MQFKHPELFWALLLLIIPILIHLFQLRRFQKVWFTNVAFLSKIKLQTRKSEKLKKWVILLTRLLALAAIIFAFTEPYFIDKNAAIHTLEKETVIYLDNSFSMQAKGKKGPLFERAVLDILSNIDSKSTFTLYTNDKTFKDTNVSNVRNTLTTLPYSNFQLDYNQAYLKGLSFFTNKVNTEKHFIFISDFQVKPKGSNLIQDPKVKNHFVQLTPENLQNISINTIRISKREAGNIELASEISSLEPVDNITVSLTNNNQVIGKTAISLDSDKPSEAIFTIPEQTDFNGYISLKDENLSYDNSLYFSLQKPKKINILTITDGSSDFLKRLYEKDEEFNYEEQQIDQLDFNSLTKQNLIILNQLDDLSSGLITTLQTFVKNGGHIMVIPSSTISSNAYNQLLHTTGIRFGEIFTQKKYITTIKFEHPLYADVFEKSVTNFQYPSINSYYSIQGGTAALTLENENSFLTTSKGYFVFSAPINQENSNFTELRDLFVPTLYNIGKASIQLPTLYYTINNTNIIEVSTQLPDDTVLEIKGNNESFIPLQEASSNKVKITTKKLPELSGNYTITYEDTSVALVSYNYNRDEGNLTYQNLQSNQINTVDNIPSLFNDLKSINNNNELWKWFIIFAVICLCIEMFIIKFLK</sequence>